<name>A0ABS0YK47_9BACT</name>
<organism evidence="2 3">
    <name type="scientific">Geomonas anaerohicana</name>
    <dbReference type="NCBI Taxonomy" id="2798583"/>
    <lineage>
        <taxon>Bacteria</taxon>
        <taxon>Pseudomonadati</taxon>
        <taxon>Thermodesulfobacteriota</taxon>
        <taxon>Desulfuromonadia</taxon>
        <taxon>Geobacterales</taxon>
        <taxon>Geobacteraceae</taxon>
        <taxon>Geomonas</taxon>
    </lineage>
</organism>
<dbReference type="RefSeq" id="WP_199391117.1">
    <property type="nucleotide sequence ID" value="NZ_JAEMHL010000022.1"/>
</dbReference>
<accession>A0ABS0YK47</accession>
<protein>
    <submittedName>
        <fullName evidence="2">Uncharacterized protein</fullName>
    </submittedName>
</protein>
<keyword evidence="1" id="KW-0732">Signal</keyword>
<reference evidence="2 3" key="1">
    <citation type="submission" date="2020-12" db="EMBL/GenBank/DDBJ databases">
        <title>Geomonas sp. Red421, isolated from paddy soil.</title>
        <authorList>
            <person name="Xu Z."/>
            <person name="Zhang Z."/>
            <person name="Masuda Y."/>
            <person name="Itoh H."/>
            <person name="Senoo K."/>
        </authorList>
    </citation>
    <scope>NUCLEOTIDE SEQUENCE [LARGE SCALE GENOMIC DNA]</scope>
    <source>
        <strain evidence="2 3">Red421</strain>
    </source>
</reference>
<dbReference type="EMBL" id="JAEMHL010000022">
    <property type="protein sequence ID" value="MBJ6752713.1"/>
    <property type="molecule type" value="Genomic_DNA"/>
</dbReference>
<evidence type="ECO:0000256" key="1">
    <source>
        <dbReference type="SAM" id="SignalP"/>
    </source>
</evidence>
<sequence length="155" mass="17558">MTPRAIMLAVVVQLSLATIAYAENGPEITGKWVKVGADAEDCACGDCIDIRLEGKLEPFCVESNQIYLNVRYQFDKRQGKVYVFFDSVLEVGTGGAALPWDKYDKQEPLAELDVSNVRRGRMLMKWFGFKRKDNPQERYVFGSDYSGIYRRPGAE</sequence>
<evidence type="ECO:0000313" key="2">
    <source>
        <dbReference type="EMBL" id="MBJ6752713.1"/>
    </source>
</evidence>
<evidence type="ECO:0000313" key="3">
    <source>
        <dbReference type="Proteomes" id="UP000614714"/>
    </source>
</evidence>
<proteinExistence type="predicted"/>
<feature type="chain" id="PRO_5047212024" evidence="1">
    <location>
        <begin position="23"/>
        <end position="155"/>
    </location>
</feature>
<gene>
    <name evidence="2" type="ORF">JFN91_21055</name>
</gene>
<comment type="caution">
    <text evidence="2">The sequence shown here is derived from an EMBL/GenBank/DDBJ whole genome shotgun (WGS) entry which is preliminary data.</text>
</comment>
<feature type="signal peptide" evidence="1">
    <location>
        <begin position="1"/>
        <end position="22"/>
    </location>
</feature>
<dbReference type="Proteomes" id="UP000614714">
    <property type="component" value="Unassembled WGS sequence"/>
</dbReference>
<keyword evidence="3" id="KW-1185">Reference proteome</keyword>